<evidence type="ECO:0000313" key="3">
    <source>
        <dbReference type="EMBL" id="MEQ7849380.1"/>
    </source>
</evidence>
<dbReference type="InterPro" id="IPR032369">
    <property type="entry name" value="DUF4872"/>
</dbReference>
<evidence type="ECO:0000259" key="1">
    <source>
        <dbReference type="Pfam" id="PF14399"/>
    </source>
</evidence>
<name>A0ABV1P3P5_9ACTN</name>
<protein>
    <submittedName>
        <fullName evidence="3">BtrH N-terminal domain-containing protein</fullName>
    </submittedName>
</protein>
<dbReference type="Pfam" id="PF14399">
    <property type="entry name" value="BtrH_N"/>
    <property type="match status" value="1"/>
</dbReference>
<dbReference type="Pfam" id="PF16169">
    <property type="entry name" value="DUF4872"/>
    <property type="match status" value="1"/>
</dbReference>
<accession>A0ABV1P3P5</accession>
<reference evidence="3 4" key="1">
    <citation type="submission" date="2024-02" db="EMBL/GenBank/DDBJ databases">
        <title>Full genome sequence of Nocardioides kribbensis.</title>
        <authorList>
            <person name="Poletto B.L."/>
            <person name="Silva G."/>
            <person name="Galante D."/>
            <person name="Campos K.R."/>
            <person name="Santos M.B.N."/>
            <person name="Sacchi C.T."/>
        </authorList>
    </citation>
    <scope>NUCLEOTIDE SEQUENCE [LARGE SCALE GENOMIC DNA]</scope>
    <source>
        <strain evidence="3 4">O4R</strain>
    </source>
</reference>
<evidence type="ECO:0000259" key="2">
    <source>
        <dbReference type="Pfam" id="PF16169"/>
    </source>
</evidence>
<gene>
    <name evidence="3" type="ORF">V6R90_19045</name>
</gene>
<evidence type="ECO:0000313" key="4">
    <source>
        <dbReference type="Proteomes" id="UP001482520"/>
    </source>
</evidence>
<dbReference type="Proteomes" id="UP001482520">
    <property type="component" value="Unassembled WGS sequence"/>
</dbReference>
<dbReference type="InterPro" id="IPR026935">
    <property type="entry name" value="BtrH_N"/>
</dbReference>
<feature type="domain" description="Butirosin biosynthesis protein H N-terminal" evidence="1">
    <location>
        <begin position="15"/>
        <end position="148"/>
    </location>
</feature>
<keyword evidence="4" id="KW-1185">Reference proteome</keyword>
<sequence length="360" mass="37902">MSRVLLDYPHRRAGHCGSGALRDLVEWAGLGWNGPPHEGLVFALGGGLGFSYLRVPGIVPPIYLVGRGGDLELDLLRRLGAAVEFKQSDDPILGWQWVVDELDDGRPVMVWADIAKLPYLRVRLQMSRHDIVVIGYDDDTGTAFVADNDRENIQEVPYEALADARSSTAFPVPTRHATFAVRWPDSLPDLTGIAAEAFAASTTSMITGGDDLVDLSILPPGACAGSGLSGVQAFAEDVAAWPDELDPVDLEAALRVLPVFIDKAGTGGGLFRLLQSQGCAQVAELLGSTEAAEAAAVAADCAAAWQALARAAVADESLNARAARVARAAATLPDHERNLVAALQHASESLNAAGEPGARS</sequence>
<organism evidence="3 4">
    <name type="scientific">Nocardioides kribbensis</name>
    <dbReference type="NCBI Taxonomy" id="305517"/>
    <lineage>
        <taxon>Bacteria</taxon>
        <taxon>Bacillati</taxon>
        <taxon>Actinomycetota</taxon>
        <taxon>Actinomycetes</taxon>
        <taxon>Propionibacteriales</taxon>
        <taxon>Nocardioidaceae</taxon>
        <taxon>Nocardioides</taxon>
    </lineage>
</organism>
<dbReference type="EMBL" id="JBEGDP010000038">
    <property type="protein sequence ID" value="MEQ7849380.1"/>
    <property type="molecule type" value="Genomic_DNA"/>
</dbReference>
<proteinExistence type="predicted"/>
<dbReference type="Gene3D" id="3.90.70.10">
    <property type="entry name" value="Cysteine proteinases"/>
    <property type="match status" value="1"/>
</dbReference>
<feature type="domain" description="DUF4872" evidence="2">
    <location>
        <begin position="159"/>
        <end position="343"/>
    </location>
</feature>
<comment type="caution">
    <text evidence="3">The sequence shown here is derived from an EMBL/GenBank/DDBJ whole genome shotgun (WGS) entry which is preliminary data.</text>
</comment>
<dbReference type="RefSeq" id="WP_349805666.1">
    <property type="nucleotide sequence ID" value="NZ_JBEGDP010000038.1"/>
</dbReference>